<evidence type="ECO:0000313" key="3">
    <source>
        <dbReference type="Proteomes" id="UP001501867"/>
    </source>
</evidence>
<evidence type="ECO:0000256" key="1">
    <source>
        <dbReference type="SAM" id="MobiDB-lite"/>
    </source>
</evidence>
<dbReference type="EMBL" id="BAAABV010000028">
    <property type="protein sequence ID" value="GAA0316815.1"/>
    <property type="molecule type" value="Genomic_DNA"/>
</dbReference>
<gene>
    <name evidence="2" type="ORF">GCM10010302_64880</name>
</gene>
<accession>A0ABN0VTB5</accession>
<protein>
    <submittedName>
        <fullName evidence="2">Uncharacterized protein</fullName>
    </submittedName>
</protein>
<feature type="region of interest" description="Disordered" evidence="1">
    <location>
        <begin position="346"/>
        <end position="368"/>
    </location>
</feature>
<sequence length="709" mass="76452">MTDEPGPTLYELLPALHRRRDAERGLPLQALLGVAEEQRALVRASIEQSYADWFVETCRPWLLPYLGALVGYETPPGREDAPARCPADVTAPRRDVARTLADRRRKGTLAVLEDLARDVADWPARAVEFRRLLAFDQPVRLLSGHPAGPAARPGPGRLADLRRGGELDLADGPFDRLAHTADVRRVDSAHPPGGRAGVASVGLFVWRLGAYSVTRAPAYCRDRDRGHYTFSVLGNDTPLVNRPVREPSPAHIADETNLPAFIRRRAFEEDTAHYYGPGKSLCVWTDDGREPVPLSAVVCADLSGWSGTPRPGQVAVDPVLGRIAFPPRSAPDGGVRVSYHHAFPAPMGGGEYPRPGQDPAGGPPPERYRVGPGERFGRLMDAVAAWRGTARPGRPRPEGIVELVGPVVLQERIEIPLDLGDRLTVRAAPGGRPVLRLLNRYAHRPDSLRITGTGEGGGPLPSLRLSGLLVTGRGVHVEGPVGRVALSHCTLVPGWSLDEECPRDHPGRPSLELTRTPACLDVEHSITGAVTVTADEPRTTPNRIFLSDSVLDATARCLPALSGPDGGCAYARLSARRTTVIGAVRVHETGLVEDSILDGPVHAEIRDRGLIRFSYLPPGSRTPPPFHCEPAHSGDPERVTPRFTSTAYGSPGYVQLAADCAEELRRGAADGSEPGAFHDLFQPQREDALRARLAEYTPAGTSSGLLFAT</sequence>
<organism evidence="2 3">
    <name type="scientific">Streptomyces polychromogenes</name>
    <dbReference type="NCBI Taxonomy" id="67342"/>
    <lineage>
        <taxon>Bacteria</taxon>
        <taxon>Bacillati</taxon>
        <taxon>Actinomycetota</taxon>
        <taxon>Actinomycetes</taxon>
        <taxon>Kitasatosporales</taxon>
        <taxon>Streptomycetaceae</taxon>
        <taxon>Streptomyces</taxon>
    </lineage>
</organism>
<dbReference type="Proteomes" id="UP001501867">
    <property type="component" value="Unassembled WGS sequence"/>
</dbReference>
<comment type="caution">
    <text evidence="2">The sequence shown here is derived from an EMBL/GenBank/DDBJ whole genome shotgun (WGS) entry which is preliminary data.</text>
</comment>
<name>A0ABN0VTB5_9ACTN</name>
<reference evidence="2 3" key="1">
    <citation type="journal article" date="2019" name="Int. J. Syst. Evol. Microbiol.">
        <title>The Global Catalogue of Microorganisms (GCM) 10K type strain sequencing project: providing services to taxonomists for standard genome sequencing and annotation.</title>
        <authorList>
            <consortium name="The Broad Institute Genomics Platform"/>
            <consortium name="The Broad Institute Genome Sequencing Center for Infectious Disease"/>
            <person name="Wu L."/>
            <person name="Ma J."/>
        </authorList>
    </citation>
    <scope>NUCLEOTIDE SEQUENCE [LARGE SCALE GENOMIC DNA]</scope>
    <source>
        <strain evidence="2 3">JCM 4505</strain>
    </source>
</reference>
<proteinExistence type="predicted"/>
<evidence type="ECO:0000313" key="2">
    <source>
        <dbReference type="EMBL" id="GAA0316815.1"/>
    </source>
</evidence>
<dbReference type="RefSeq" id="WP_344167126.1">
    <property type="nucleotide sequence ID" value="NZ_BAAABV010000028.1"/>
</dbReference>
<keyword evidence="3" id="KW-1185">Reference proteome</keyword>